<evidence type="ECO:0000313" key="3">
    <source>
        <dbReference type="EMBL" id="EPQ16779.1"/>
    </source>
</evidence>
<feature type="region of interest" description="Disordered" evidence="1">
    <location>
        <begin position="304"/>
        <end position="335"/>
    </location>
</feature>
<organism evidence="3 4">
    <name type="scientific">Myotis brandtii</name>
    <name type="common">Brandt's bat</name>
    <dbReference type="NCBI Taxonomy" id="109478"/>
    <lineage>
        <taxon>Eukaryota</taxon>
        <taxon>Metazoa</taxon>
        <taxon>Chordata</taxon>
        <taxon>Craniata</taxon>
        <taxon>Vertebrata</taxon>
        <taxon>Euteleostomi</taxon>
        <taxon>Mammalia</taxon>
        <taxon>Eutheria</taxon>
        <taxon>Laurasiatheria</taxon>
        <taxon>Chiroptera</taxon>
        <taxon>Yangochiroptera</taxon>
        <taxon>Vespertilionidae</taxon>
        <taxon>Myotis</taxon>
    </lineage>
</organism>
<evidence type="ECO:0000259" key="2">
    <source>
        <dbReference type="PROSITE" id="PS50853"/>
    </source>
</evidence>
<protein>
    <submittedName>
        <fullName evidence="3">Anosmin-1</fullName>
    </submittedName>
</protein>
<feature type="domain" description="Fibronectin type-III" evidence="2">
    <location>
        <begin position="201"/>
        <end position="306"/>
    </location>
</feature>
<feature type="region of interest" description="Disordered" evidence="1">
    <location>
        <begin position="423"/>
        <end position="457"/>
    </location>
</feature>
<dbReference type="Gene3D" id="2.60.40.10">
    <property type="entry name" value="Immunoglobulins"/>
    <property type="match status" value="2"/>
</dbReference>
<sequence length="457" mass="50716">MFLLGLPGALQGDAGSAKGGVSELLRGVPLKPRKELRFAELPSGHLEVRWSSRFNVSIEPVTYVLQRRWNAGLHPSEDEATAWQTVVQTTDERARLGPQQALLLLQGKHFHSSRGDPSKHFYSSRGEHPLLHPTLLLGDPSKHFYSSRGEHPLLHPTLLLGDPSKHFYSSRGEHPLLHPTLLLGDPSKHFHSSRDPSAPAAPAHLRLANATSHGDGSVTVMLAWDGPQEPDVPVHHYKVFWSWAARGVGVPARKRRRTSVDGSQNSVVLEGLQPDSDYSVELQAVAYWGQTRLKSAKVALHFTPSPAASNKEPLGKDREGPIRPQPPAQRRRPARRLEMGAPFFQDGRLQAKVYWKRTADPGASRYHVRWVPEACAHNDTTWPAAEASAMTQNHAFLTVPNLRPSTLYRLEVQVLTAAGEGPATLQTFRTPDRLPPVHGPPLKHHHPQHHRSAPQRL</sequence>
<dbReference type="GO" id="GO:0009986">
    <property type="term" value="C:cell surface"/>
    <property type="evidence" value="ECO:0007669"/>
    <property type="project" value="TreeGrafter"/>
</dbReference>
<evidence type="ECO:0000256" key="1">
    <source>
        <dbReference type="SAM" id="MobiDB-lite"/>
    </source>
</evidence>
<evidence type="ECO:0000313" key="4">
    <source>
        <dbReference type="Proteomes" id="UP000052978"/>
    </source>
</evidence>
<dbReference type="SMART" id="SM00060">
    <property type="entry name" value="FN3"/>
    <property type="match status" value="2"/>
</dbReference>
<feature type="compositionally biased region" description="Basic residues" evidence="1">
    <location>
        <begin position="441"/>
        <end position="457"/>
    </location>
</feature>
<gene>
    <name evidence="3" type="ORF">D623_10020244</name>
</gene>
<dbReference type="GO" id="GO:0030182">
    <property type="term" value="P:neuron differentiation"/>
    <property type="evidence" value="ECO:0007669"/>
    <property type="project" value="TreeGrafter"/>
</dbReference>
<dbReference type="InterPro" id="IPR013783">
    <property type="entry name" value="Ig-like_fold"/>
</dbReference>
<dbReference type="InterPro" id="IPR036116">
    <property type="entry name" value="FN3_sf"/>
</dbReference>
<dbReference type="AlphaFoldDB" id="S7NGZ1"/>
<dbReference type="PROSITE" id="PS50853">
    <property type="entry name" value="FN3"/>
    <property type="match status" value="1"/>
</dbReference>
<dbReference type="Pfam" id="PF00041">
    <property type="entry name" value="fn3"/>
    <property type="match status" value="1"/>
</dbReference>
<dbReference type="SUPFAM" id="SSF49265">
    <property type="entry name" value="Fibronectin type III"/>
    <property type="match status" value="2"/>
</dbReference>
<dbReference type="InterPro" id="IPR003961">
    <property type="entry name" value="FN3_dom"/>
</dbReference>
<accession>S7NGZ1</accession>
<dbReference type="Proteomes" id="UP000052978">
    <property type="component" value="Unassembled WGS sequence"/>
</dbReference>
<proteinExistence type="predicted"/>
<keyword evidence="4" id="KW-1185">Reference proteome</keyword>
<dbReference type="PANTHER" id="PTHR14131:SF5">
    <property type="entry name" value="ANOSMIN-1"/>
    <property type="match status" value="1"/>
</dbReference>
<dbReference type="PANTHER" id="PTHR14131">
    <property type="entry name" value="ANOSMIN"/>
    <property type="match status" value="1"/>
</dbReference>
<reference evidence="3 4" key="1">
    <citation type="journal article" date="2013" name="Nat. Commun.">
        <title>Genome analysis reveals insights into physiology and longevity of the Brandt's bat Myotis brandtii.</title>
        <authorList>
            <person name="Seim I."/>
            <person name="Fang X."/>
            <person name="Xiong Z."/>
            <person name="Lobanov A.V."/>
            <person name="Huang Z."/>
            <person name="Ma S."/>
            <person name="Feng Y."/>
            <person name="Turanov A.A."/>
            <person name="Zhu Y."/>
            <person name="Lenz T.L."/>
            <person name="Gerashchenko M.V."/>
            <person name="Fan D."/>
            <person name="Hee Yim S."/>
            <person name="Yao X."/>
            <person name="Jordan D."/>
            <person name="Xiong Y."/>
            <person name="Ma Y."/>
            <person name="Lyapunov A.N."/>
            <person name="Chen G."/>
            <person name="Kulakova O.I."/>
            <person name="Sun Y."/>
            <person name="Lee S.G."/>
            <person name="Bronson R.T."/>
            <person name="Moskalev A.A."/>
            <person name="Sunyaev S.R."/>
            <person name="Zhang G."/>
            <person name="Krogh A."/>
            <person name="Wang J."/>
            <person name="Gladyshev V.N."/>
        </authorList>
    </citation>
    <scope>NUCLEOTIDE SEQUENCE [LARGE SCALE GENOMIC DNA]</scope>
</reference>
<name>S7NGZ1_MYOBR</name>
<dbReference type="CDD" id="cd00063">
    <property type="entry name" value="FN3"/>
    <property type="match status" value="2"/>
</dbReference>
<dbReference type="InterPro" id="IPR042447">
    <property type="entry name" value="Anosmin-1"/>
</dbReference>
<dbReference type="eggNOG" id="KOG4802">
    <property type="taxonomic scope" value="Eukaryota"/>
</dbReference>
<dbReference type="EMBL" id="KE164302">
    <property type="protein sequence ID" value="EPQ16779.1"/>
    <property type="molecule type" value="Genomic_DNA"/>
</dbReference>